<evidence type="ECO:0000313" key="3">
    <source>
        <dbReference type="EMBL" id="GLR50425.1"/>
    </source>
</evidence>
<dbReference type="EMBL" id="BSOP01000013">
    <property type="protein sequence ID" value="GLR50425.1"/>
    <property type="molecule type" value="Genomic_DNA"/>
</dbReference>
<evidence type="ECO:0000259" key="2">
    <source>
        <dbReference type="Pfam" id="PF08450"/>
    </source>
</evidence>
<comment type="caution">
    <text evidence="3">The sequence shown here is derived from an EMBL/GenBank/DDBJ whole genome shotgun (WGS) entry which is preliminary data.</text>
</comment>
<evidence type="ECO:0000313" key="4">
    <source>
        <dbReference type="Proteomes" id="UP001156702"/>
    </source>
</evidence>
<comment type="similarity">
    <text evidence="1">Belongs to the SMP-30/CGR1 family.</text>
</comment>
<dbReference type="Gene3D" id="2.120.10.30">
    <property type="entry name" value="TolB, C-terminal domain"/>
    <property type="match status" value="1"/>
</dbReference>
<dbReference type="InterPro" id="IPR005511">
    <property type="entry name" value="SMP-30"/>
</dbReference>
<accession>A0ABQ5ZC97</accession>
<dbReference type="Proteomes" id="UP001156702">
    <property type="component" value="Unassembled WGS sequence"/>
</dbReference>
<protein>
    <submittedName>
        <fullName evidence="3">Gluconolactonase</fullName>
    </submittedName>
</protein>
<dbReference type="RefSeq" id="WP_244767357.1">
    <property type="nucleotide sequence ID" value="NZ_BSOP01000013.1"/>
</dbReference>
<name>A0ABQ5ZC97_9HYPH</name>
<sequence length="291" mass="32600">MTQIECVVKSGDQVGEVPVWCDRTNLLWWMDVRRPRVQSFDPATGEHKVYLTGGRALGSYALRESGGMILAQDDGLYAFDPGGGEREKIFHPEEDLPDNRLNDGRCDRRGRFWLGSMNDKVRQDDGNFWRIGTDFSAKRFFDGINIPNGVCFSPDDKTMYFADTPKRMMWAFDFDIDDGVISNRRVFADLTTNPGRPDGSTVDAEGFIWNCEFAGKRIVRYAPDGTVDRVVEMPVTNITCAGFAGPGRDVLYVTTAWQGLSEEQRVAEPDAGGLFRLDVGVKGLPEPRFQG</sequence>
<feature type="domain" description="SMP-30/Gluconolactonase/LRE-like region" evidence="2">
    <location>
        <begin position="14"/>
        <end position="256"/>
    </location>
</feature>
<gene>
    <name evidence="3" type="ORF">GCM10007923_16310</name>
</gene>
<organism evidence="3 4">
    <name type="scientific">Shinella yambaruensis</name>
    <dbReference type="NCBI Taxonomy" id="415996"/>
    <lineage>
        <taxon>Bacteria</taxon>
        <taxon>Pseudomonadati</taxon>
        <taxon>Pseudomonadota</taxon>
        <taxon>Alphaproteobacteria</taxon>
        <taxon>Hyphomicrobiales</taxon>
        <taxon>Rhizobiaceae</taxon>
        <taxon>Shinella</taxon>
    </lineage>
</organism>
<dbReference type="InterPro" id="IPR011042">
    <property type="entry name" value="6-blade_b-propeller_TolB-like"/>
</dbReference>
<dbReference type="PANTHER" id="PTHR10907:SF47">
    <property type="entry name" value="REGUCALCIN"/>
    <property type="match status" value="1"/>
</dbReference>
<keyword evidence="4" id="KW-1185">Reference proteome</keyword>
<dbReference type="PANTHER" id="PTHR10907">
    <property type="entry name" value="REGUCALCIN"/>
    <property type="match status" value="1"/>
</dbReference>
<reference evidence="4" key="1">
    <citation type="journal article" date="2019" name="Int. J. Syst. Evol. Microbiol.">
        <title>The Global Catalogue of Microorganisms (GCM) 10K type strain sequencing project: providing services to taxonomists for standard genome sequencing and annotation.</title>
        <authorList>
            <consortium name="The Broad Institute Genomics Platform"/>
            <consortium name="The Broad Institute Genome Sequencing Center for Infectious Disease"/>
            <person name="Wu L."/>
            <person name="Ma J."/>
        </authorList>
    </citation>
    <scope>NUCLEOTIDE SEQUENCE [LARGE SCALE GENOMIC DNA]</scope>
    <source>
        <strain evidence="4">NBRC 102122</strain>
    </source>
</reference>
<proteinExistence type="inferred from homology"/>
<dbReference type="PRINTS" id="PR01790">
    <property type="entry name" value="SMP30FAMILY"/>
</dbReference>
<dbReference type="SUPFAM" id="SSF63829">
    <property type="entry name" value="Calcium-dependent phosphotriesterase"/>
    <property type="match status" value="1"/>
</dbReference>
<evidence type="ECO:0000256" key="1">
    <source>
        <dbReference type="ARBA" id="ARBA00008853"/>
    </source>
</evidence>
<dbReference type="InterPro" id="IPR013658">
    <property type="entry name" value="SGL"/>
</dbReference>
<dbReference type="Pfam" id="PF08450">
    <property type="entry name" value="SGL"/>
    <property type="match status" value="1"/>
</dbReference>